<evidence type="ECO:0000256" key="1">
    <source>
        <dbReference type="SAM" id="MobiDB-lite"/>
    </source>
</evidence>
<dbReference type="Proteomes" id="UP001465976">
    <property type="component" value="Unassembled WGS sequence"/>
</dbReference>
<keyword evidence="3" id="KW-1185">Reference proteome</keyword>
<proteinExistence type="predicted"/>
<dbReference type="EMBL" id="JBAHYK010001828">
    <property type="protein sequence ID" value="KAL0566645.1"/>
    <property type="molecule type" value="Genomic_DNA"/>
</dbReference>
<feature type="compositionally biased region" description="Low complexity" evidence="1">
    <location>
        <begin position="257"/>
        <end position="271"/>
    </location>
</feature>
<feature type="compositionally biased region" description="Low complexity" evidence="1">
    <location>
        <begin position="300"/>
        <end position="314"/>
    </location>
</feature>
<protein>
    <submittedName>
        <fullName evidence="2">Uncharacterized protein</fullName>
    </submittedName>
</protein>
<evidence type="ECO:0000313" key="3">
    <source>
        <dbReference type="Proteomes" id="UP001465976"/>
    </source>
</evidence>
<feature type="compositionally biased region" description="Polar residues" evidence="1">
    <location>
        <begin position="226"/>
        <end position="235"/>
    </location>
</feature>
<feature type="compositionally biased region" description="Polar residues" evidence="1">
    <location>
        <begin position="57"/>
        <end position="75"/>
    </location>
</feature>
<sequence>MVSLASNSGDAALPPQTDAKKGKQRAQAKASNAPTLPLFANDSEEDSHEESEAPPAKQSTSHYHSQVQDLVTLSGQDPWLPPPPINLHTKPCLSGPNPPEPIINAPTHPNQTSSKVAHYKALQARNAGLPPPSWLPAKPTQQSKRPLVSNIKEEAYNTPGLTNIPGQMQKYEGEQQEARDKELKDLQDSLDVEQKHIKATKLYWEKYSRALAEPPTKKWKLGESVPGQQAHQSRLTAPLPYRTSVEAQQVPVPPLSRTHTTPTPHTAGGPRALPPASNTVDGPSRPCISTFNVTAGPSKTSATNATAASSEVSTHPLLNLKDMLKPKK</sequence>
<feature type="region of interest" description="Disordered" evidence="1">
    <location>
        <begin position="127"/>
        <end position="146"/>
    </location>
</feature>
<feature type="compositionally biased region" description="Polar residues" evidence="1">
    <location>
        <begin position="276"/>
        <end position="299"/>
    </location>
</feature>
<accession>A0ABR3EUQ2</accession>
<feature type="region of interest" description="Disordered" evidence="1">
    <location>
        <begin position="213"/>
        <end position="328"/>
    </location>
</feature>
<organism evidence="2 3">
    <name type="scientific">Marasmius crinis-equi</name>
    <dbReference type="NCBI Taxonomy" id="585013"/>
    <lineage>
        <taxon>Eukaryota</taxon>
        <taxon>Fungi</taxon>
        <taxon>Dikarya</taxon>
        <taxon>Basidiomycota</taxon>
        <taxon>Agaricomycotina</taxon>
        <taxon>Agaricomycetes</taxon>
        <taxon>Agaricomycetidae</taxon>
        <taxon>Agaricales</taxon>
        <taxon>Marasmiineae</taxon>
        <taxon>Marasmiaceae</taxon>
        <taxon>Marasmius</taxon>
    </lineage>
</organism>
<gene>
    <name evidence="2" type="ORF">V5O48_015366</name>
</gene>
<feature type="region of interest" description="Disordered" evidence="1">
    <location>
        <begin position="1"/>
        <end position="115"/>
    </location>
</feature>
<reference evidence="2 3" key="1">
    <citation type="submission" date="2024-02" db="EMBL/GenBank/DDBJ databases">
        <title>A draft genome for the cacao thread blight pathogen Marasmius crinis-equi.</title>
        <authorList>
            <person name="Cohen S.P."/>
            <person name="Baruah I.K."/>
            <person name="Amoako-Attah I."/>
            <person name="Bukari Y."/>
            <person name="Meinhardt L.W."/>
            <person name="Bailey B.A."/>
        </authorList>
    </citation>
    <scope>NUCLEOTIDE SEQUENCE [LARGE SCALE GENOMIC DNA]</scope>
    <source>
        <strain evidence="2 3">GH-76</strain>
    </source>
</reference>
<evidence type="ECO:0000313" key="2">
    <source>
        <dbReference type="EMBL" id="KAL0566645.1"/>
    </source>
</evidence>
<comment type="caution">
    <text evidence="2">The sequence shown here is derived from an EMBL/GenBank/DDBJ whole genome shotgun (WGS) entry which is preliminary data.</text>
</comment>
<name>A0ABR3EUQ2_9AGAR</name>